<dbReference type="InterPro" id="IPR020846">
    <property type="entry name" value="MFS_dom"/>
</dbReference>
<keyword evidence="3 6" id="KW-1133">Transmembrane helix</keyword>
<feature type="transmembrane region" description="Helical" evidence="6">
    <location>
        <begin position="363"/>
        <end position="381"/>
    </location>
</feature>
<reference evidence="8 9" key="1">
    <citation type="submission" date="2021-01" db="EMBL/GenBank/DDBJ databases">
        <title>Actinoplanes sp. nov. LDG1-06 isolated from lichen.</title>
        <authorList>
            <person name="Saeng-In P."/>
            <person name="Phongsopitanun W."/>
            <person name="Kanchanasin P."/>
            <person name="Yuki M."/>
            <person name="Kudo T."/>
            <person name="Ohkuma M."/>
            <person name="Tanasupawat S."/>
        </authorList>
    </citation>
    <scope>NUCLEOTIDE SEQUENCE [LARGE SCALE GENOMIC DNA]</scope>
    <source>
        <strain evidence="8 9">LDG1-06</strain>
    </source>
</reference>
<organism evidence="8 9">
    <name type="scientific">Paractinoplanes ovalisporus</name>
    <dbReference type="NCBI Taxonomy" id="2810368"/>
    <lineage>
        <taxon>Bacteria</taxon>
        <taxon>Bacillati</taxon>
        <taxon>Actinomycetota</taxon>
        <taxon>Actinomycetes</taxon>
        <taxon>Micromonosporales</taxon>
        <taxon>Micromonosporaceae</taxon>
        <taxon>Paractinoplanes</taxon>
    </lineage>
</organism>
<feature type="transmembrane region" description="Helical" evidence="6">
    <location>
        <begin position="78"/>
        <end position="95"/>
    </location>
</feature>
<proteinExistence type="predicted"/>
<feature type="transmembrane region" description="Helical" evidence="6">
    <location>
        <begin position="47"/>
        <end position="66"/>
    </location>
</feature>
<accession>A0ABS2AGA5</accession>
<evidence type="ECO:0000313" key="8">
    <source>
        <dbReference type="EMBL" id="MBM2618870.1"/>
    </source>
</evidence>
<dbReference type="EMBL" id="JAENHP010000008">
    <property type="protein sequence ID" value="MBM2618870.1"/>
    <property type="molecule type" value="Genomic_DNA"/>
</dbReference>
<feature type="transmembrane region" description="Helical" evidence="6">
    <location>
        <begin position="101"/>
        <end position="119"/>
    </location>
</feature>
<dbReference type="PANTHER" id="PTHR23542">
    <property type="match status" value="1"/>
</dbReference>
<dbReference type="InterPro" id="IPR011701">
    <property type="entry name" value="MFS"/>
</dbReference>
<gene>
    <name evidence="8" type="ORF">JIG36_25250</name>
</gene>
<dbReference type="PROSITE" id="PS50850">
    <property type="entry name" value="MFS"/>
    <property type="match status" value="1"/>
</dbReference>
<dbReference type="InterPro" id="IPR036259">
    <property type="entry name" value="MFS_trans_sf"/>
</dbReference>
<dbReference type="PANTHER" id="PTHR23542:SF1">
    <property type="entry name" value="MAJOR FACILITATOR SUPERFAMILY (MFS) PROFILE DOMAIN-CONTAINING PROTEIN"/>
    <property type="match status" value="1"/>
</dbReference>
<feature type="region of interest" description="Disordered" evidence="5">
    <location>
        <begin position="412"/>
        <end position="474"/>
    </location>
</feature>
<feature type="transmembrane region" description="Helical" evidence="6">
    <location>
        <begin position="274"/>
        <end position="291"/>
    </location>
</feature>
<feature type="domain" description="Major facilitator superfamily (MFS) profile" evidence="7">
    <location>
        <begin position="1"/>
        <end position="388"/>
    </location>
</feature>
<keyword evidence="2 6" id="KW-0812">Transmembrane</keyword>
<sequence length="474" mass="48382">MLLKPYRDTLALPGIKSLLAVATLARIPIAAGAVVLTLHVVTDLGRGYGAAGLIGAAFTIGGSVGAPVMGRLIDRRGLRLVLVLTTVAEVLFWSLAQAVPYWSLLVMALIGGFLALPAFSVARQSISALTPEAQRLPAFALDSISTELSFMAGPALGVLVATTAGPRWAMLMLAAGILLSGVGLWLLNPPVRAAHEAPITAGERVPRRSWLGPRFVAVLLVTMAATLVLSGTDVALVAVLRDNGELGWSGLVMSMWAFYSLLGGFVYGTIHRSFPPVLILAPLAVATMLVSLGGAHWWLIAVLLIPAGALCAPLITSTADAISRMIPAAARGEAMGLHNSALTVGVALGGPLAGVAADTLSPPWGFVTVGGAGVLIALLVLPTELRRRRAALPAVSETPVAVPGLPEPTAAVPGAAVAASTTSAHPTNETDADRATSGTNAGRGTNGTSTMPDQRAPGGTEPVGYDDTLPAGRP</sequence>
<feature type="transmembrane region" description="Helical" evidence="6">
    <location>
        <begin position="246"/>
        <end position="267"/>
    </location>
</feature>
<evidence type="ECO:0000256" key="2">
    <source>
        <dbReference type="ARBA" id="ARBA00022692"/>
    </source>
</evidence>
<feature type="transmembrane region" description="Helical" evidence="6">
    <location>
        <begin position="215"/>
        <end position="240"/>
    </location>
</feature>
<keyword evidence="4 6" id="KW-0472">Membrane</keyword>
<name>A0ABS2AGA5_9ACTN</name>
<dbReference type="SUPFAM" id="SSF103473">
    <property type="entry name" value="MFS general substrate transporter"/>
    <property type="match status" value="1"/>
</dbReference>
<evidence type="ECO:0000256" key="3">
    <source>
        <dbReference type="ARBA" id="ARBA00022989"/>
    </source>
</evidence>
<feature type="transmembrane region" description="Helical" evidence="6">
    <location>
        <begin position="168"/>
        <end position="187"/>
    </location>
</feature>
<feature type="transmembrane region" description="Helical" evidence="6">
    <location>
        <begin position="139"/>
        <end position="162"/>
    </location>
</feature>
<evidence type="ECO:0000313" key="9">
    <source>
        <dbReference type="Proteomes" id="UP000632138"/>
    </source>
</evidence>
<feature type="transmembrane region" description="Helical" evidence="6">
    <location>
        <begin position="21"/>
        <end position="41"/>
    </location>
</feature>
<evidence type="ECO:0000256" key="5">
    <source>
        <dbReference type="SAM" id="MobiDB-lite"/>
    </source>
</evidence>
<dbReference type="Pfam" id="PF07690">
    <property type="entry name" value="MFS_1"/>
    <property type="match status" value="1"/>
</dbReference>
<comment type="subcellular location">
    <subcellularLocation>
        <location evidence="1">Cell membrane</location>
        <topology evidence="1">Multi-pass membrane protein</topology>
    </subcellularLocation>
</comment>
<feature type="transmembrane region" description="Helical" evidence="6">
    <location>
        <begin position="297"/>
        <end position="316"/>
    </location>
</feature>
<protein>
    <submittedName>
        <fullName evidence="8">MFS transporter</fullName>
    </submittedName>
</protein>
<evidence type="ECO:0000259" key="7">
    <source>
        <dbReference type="PROSITE" id="PS50850"/>
    </source>
</evidence>
<evidence type="ECO:0000256" key="1">
    <source>
        <dbReference type="ARBA" id="ARBA00004651"/>
    </source>
</evidence>
<feature type="compositionally biased region" description="Polar residues" evidence="5">
    <location>
        <begin position="436"/>
        <end position="452"/>
    </location>
</feature>
<evidence type="ECO:0000256" key="6">
    <source>
        <dbReference type="SAM" id="Phobius"/>
    </source>
</evidence>
<keyword evidence="9" id="KW-1185">Reference proteome</keyword>
<dbReference type="RefSeq" id="WP_203378876.1">
    <property type="nucleotide sequence ID" value="NZ_JAENHP010000008.1"/>
</dbReference>
<dbReference type="Gene3D" id="1.20.1250.20">
    <property type="entry name" value="MFS general substrate transporter like domains"/>
    <property type="match status" value="1"/>
</dbReference>
<feature type="compositionally biased region" description="Low complexity" evidence="5">
    <location>
        <begin position="412"/>
        <end position="427"/>
    </location>
</feature>
<comment type="caution">
    <text evidence="8">The sequence shown here is derived from an EMBL/GenBank/DDBJ whole genome shotgun (WGS) entry which is preliminary data.</text>
</comment>
<feature type="transmembrane region" description="Helical" evidence="6">
    <location>
        <begin position="337"/>
        <end position="357"/>
    </location>
</feature>
<dbReference type="Proteomes" id="UP000632138">
    <property type="component" value="Unassembled WGS sequence"/>
</dbReference>
<evidence type="ECO:0000256" key="4">
    <source>
        <dbReference type="ARBA" id="ARBA00023136"/>
    </source>
</evidence>